<dbReference type="RefSeq" id="WP_241222940.1">
    <property type="nucleotide sequence ID" value="NZ_QXGK01000020.1"/>
</dbReference>
<sequence length="90" mass="9677">MAKAAGDGRRTVFNAASSNDPRRLLVALRNQIAAAIDEGVPPRDLASLSKRLVDINNEIRALDERDSAKENPIVQAFGIRDLPLSDPGGQ</sequence>
<dbReference type="AlphaFoldDB" id="A0A430FJF0"/>
<evidence type="ECO:0000313" key="2">
    <source>
        <dbReference type="Proteomes" id="UP000287470"/>
    </source>
</evidence>
<evidence type="ECO:0000313" key="1">
    <source>
        <dbReference type="EMBL" id="RSX53015.1"/>
    </source>
</evidence>
<dbReference type="EMBL" id="QXGK01000020">
    <property type="protein sequence ID" value="RSX53015.1"/>
    <property type="molecule type" value="Genomic_DNA"/>
</dbReference>
<name>A0A430FJF0_9BIFI</name>
<comment type="caution">
    <text evidence="1">The sequence shown here is derived from an EMBL/GenBank/DDBJ whole genome shotgun (WGS) entry which is preliminary data.</text>
</comment>
<dbReference type="Proteomes" id="UP000287470">
    <property type="component" value="Unassembled WGS sequence"/>
</dbReference>
<gene>
    <name evidence="1" type="ORF">D2E24_1686</name>
</gene>
<proteinExistence type="predicted"/>
<accession>A0A430FJF0</accession>
<keyword evidence="2" id="KW-1185">Reference proteome</keyword>
<protein>
    <submittedName>
        <fullName evidence="1">Uncharacterized protein</fullName>
    </submittedName>
</protein>
<reference evidence="1 2" key="1">
    <citation type="submission" date="2018-09" db="EMBL/GenBank/DDBJ databases">
        <title>Characterization of the phylogenetic diversity of five novel species belonging to the genus Bifidobacterium.</title>
        <authorList>
            <person name="Lugli G.A."/>
            <person name="Duranti S."/>
            <person name="Milani C."/>
        </authorList>
    </citation>
    <scope>NUCLEOTIDE SEQUENCE [LARGE SCALE GENOMIC DNA]</scope>
    <source>
        <strain evidence="1 2">2033B</strain>
    </source>
</reference>
<organism evidence="1 2">
    <name type="scientific">Bifidobacterium samirii</name>
    <dbReference type="NCBI Taxonomy" id="2306974"/>
    <lineage>
        <taxon>Bacteria</taxon>
        <taxon>Bacillati</taxon>
        <taxon>Actinomycetota</taxon>
        <taxon>Actinomycetes</taxon>
        <taxon>Bifidobacteriales</taxon>
        <taxon>Bifidobacteriaceae</taxon>
        <taxon>Bifidobacterium</taxon>
    </lineage>
</organism>